<dbReference type="PIRSF" id="PIRSF038991">
    <property type="entry name" value="Protein_AbrB"/>
    <property type="match status" value="1"/>
</dbReference>
<proteinExistence type="predicted"/>
<feature type="transmembrane region" description="Helical" evidence="1">
    <location>
        <begin position="189"/>
        <end position="208"/>
    </location>
</feature>
<feature type="transmembrane region" description="Helical" evidence="1">
    <location>
        <begin position="241"/>
        <end position="262"/>
    </location>
</feature>
<keyword evidence="2" id="KW-0503">Monooxygenase</keyword>
<dbReference type="PANTHER" id="PTHR38457:SF1">
    <property type="entry name" value="REGULATOR ABRB-RELATED"/>
    <property type="match status" value="1"/>
</dbReference>
<evidence type="ECO:0000313" key="2">
    <source>
        <dbReference type="EMBL" id="ART20150.1"/>
    </source>
</evidence>
<organism evidence="2 3">
    <name type="scientific">Corynebacterium striatum</name>
    <dbReference type="NCBI Taxonomy" id="43770"/>
    <lineage>
        <taxon>Bacteria</taxon>
        <taxon>Bacillati</taxon>
        <taxon>Actinomycetota</taxon>
        <taxon>Actinomycetes</taxon>
        <taxon>Mycobacteriales</taxon>
        <taxon>Corynebacteriaceae</taxon>
        <taxon>Corynebacterium</taxon>
    </lineage>
</organism>
<dbReference type="PANTHER" id="PTHR38457">
    <property type="entry name" value="REGULATOR ABRB-RELATED"/>
    <property type="match status" value="1"/>
</dbReference>
<dbReference type="AlphaFoldDB" id="A0A2Z2IVU3"/>
<feature type="transmembrane region" description="Helical" evidence="1">
    <location>
        <begin position="12"/>
        <end position="29"/>
    </location>
</feature>
<keyword evidence="1" id="KW-0472">Membrane</keyword>
<reference evidence="2 3" key="1">
    <citation type="submission" date="2017-05" db="EMBL/GenBank/DDBJ databases">
        <title>Complete genome sequence of Corynebacterium striatum KC-Na-1 isolated from Neophocaena asiaeorientalis in Korea.</title>
        <authorList>
            <person name="Kim J.H."/>
            <person name="Lee K."/>
        </authorList>
    </citation>
    <scope>NUCLEOTIDE SEQUENCE [LARGE SCALE GENOMIC DNA]</scope>
    <source>
        <strain evidence="2 3">KC-Na-01</strain>
    </source>
</reference>
<dbReference type="Proteomes" id="UP000250197">
    <property type="component" value="Chromosome"/>
</dbReference>
<name>A0A2Z2IVU3_CORST</name>
<keyword evidence="1" id="KW-0812">Transmembrane</keyword>
<keyword evidence="1" id="KW-1133">Transmembrane helix</keyword>
<gene>
    <name evidence="2" type="ORF">CBE89_00495</name>
</gene>
<evidence type="ECO:0000313" key="3">
    <source>
        <dbReference type="Proteomes" id="UP000250197"/>
    </source>
</evidence>
<dbReference type="NCBIfam" id="TIGR03082">
    <property type="entry name" value="Gneg_AbrB_dup"/>
    <property type="match status" value="2"/>
</dbReference>
<feature type="transmembrane region" description="Helical" evidence="1">
    <location>
        <begin position="35"/>
        <end position="51"/>
    </location>
</feature>
<accession>A0A2Z2IVU3</accession>
<feature type="transmembrane region" description="Helical" evidence="1">
    <location>
        <begin position="87"/>
        <end position="112"/>
    </location>
</feature>
<feature type="transmembrane region" description="Helical" evidence="1">
    <location>
        <begin position="63"/>
        <end position="81"/>
    </location>
</feature>
<evidence type="ECO:0000256" key="1">
    <source>
        <dbReference type="SAM" id="Phobius"/>
    </source>
</evidence>
<feature type="transmembrane region" description="Helical" evidence="1">
    <location>
        <begin position="156"/>
        <end position="177"/>
    </location>
</feature>
<feature type="transmembrane region" description="Helical" evidence="1">
    <location>
        <begin position="274"/>
        <end position="297"/>
    </location>
</feature>
<dbReference type="Pfam" id="PF05145">
    <property type="entry name" value="AbrB"/>
    <property type="match status" value="1"/>
</dbReference>
<feature type="transmembrane region" description="Helical" evidence="1">
    <location>
        <begin position="334"/>
        <end position="354"/>
    </location>
</feature>
<dbReference type="GO" id="GO:0010468">
    <property type="term" value="P:regulation of gene expression"/>
    <property type="evidence" value="ECO:0007669"/>
    <property type="project" value="InterPro"/>
</dbReference>
<protein>
    <submittedName>
        <fullName evidence="2">Ammonia monooxygenase</fullName>
    </submittedName>
</protein>
<dbReference type="KEGG" id="cstr:CBE89_00495"/>
<dbReference type="GO" id="GO:0016020">
    <property type="term" value="C:membrane"/>
    <property type="evidence" value="ECO:0007669"/>
    <property type="project" value="InterPro"/>
</dbReference>
<feature type="transmembrane region" description="Helical" evidence="1">
    <location>
        <begin position="215"/>
        <end position="235"/>
    </location>
</feature>
<keyword evidence="2" id="KW-0560">Oxidoreductase</keyword>
<dbReference type="InterPro" id="IPR007820">
    <property type="entry name" value="AbrB_fam"/>
</dbReference>
<dbReference type="InterPro" id="IPR017516">
    <property type="entry name" value="AbrB_dup"/>
</dbReference>
<sequence length="359" mass="37856">MCFIKLGAMSVRARWAIIVPGSLAVGALFTYLHVPAAWILAAILVSGAMALSTGEELVVNKHFYALARGFIGLMAALPLTLVPASTIIGFVPAAITMSLITAIVGMAGGMLLHRSQPKDISWETGILSMLPGGASLMPALASELGADYRYVALTQYLRLLAVSISLPFIVTLMTSPAGQGVDMSVQGETTWWIVLLTVAIAVLGERLGKLAHLPAAAVLGPLIITVIVAQFLPASHTLEPLYAFKIMAFMSIGWVCGGGLSVPALKSFAKQLPATILFIIVIMGVCALTAWPLTAWLDISYFESYLATTPGALETVLALSAEGGAGPAVVAVQIIRLIIVLVIAGYLPQILRLLKRLRK</sequence>
<dbReference type="GO" id="GO:0004497">
    <property type="term" value="F:monooxygenase activity"/>
    <property type="evidence" value="ECO:0007669"/>
    <property type="project" value="UniProtKB-KW"/>
</dbReference>
<dbReference type="EMBL" id="CP021252">
    <property type="protein sequence ID" value="ART20150.1"/>
    <property type="molecule type" value="Genomic_DNA"/>
</dbReference>